<dbReference type="AlphaFoldDB" id="S8CHZ4"/>
<feature type="disulfide bond" evidence="10 11">
    <location>
        <begin position="29"/>
        <end position="41"/>
    </location>
</feature>
<dbReference type="InterPro" id="IPR018371">
    <property type="entry name" value="Chitin-binding_1_CS"/>
</dbReference>
<dbReference type="Gene3D" id="3.30.60.10">
    <property type="entry name" value="Endochitinase-like"/>
    <property type="match status" value="1"/>
</dbReference>
<reference evidence="14 15" key="1">
    <citation type="journal article" date="2013" name="BMC Genomics">
        <title>The miniature genome of a carnivorous plant Genlisea aurea contains a low number of genes and short non-coding sequences.</title>
        <authorList>
            <person name="Leushkin E.V."/>
            <person name="Sutormin R.A."/>
            <person name="Nabieva E.R."/>
            <person name="Penin A.A."/>
            <person name="Kondrashov A.S."/>
            <person name="Logacheva M.D."/>
        </authorList>
    </citation>
    <scope>NUCLEOTIDE SEQUENCE [LARGE SCALE GENOMIC DNA]</scope>
</reference>
<dbReference type="Proteomes" id="UP000015453">
    <property type="component" value="Unassembled WGS sequence"/>
</dbReference>
<evidence type="ECO:0000256" key="11">
    <source>
        <dbReference type="PROSITE-ProRule" id="PRU00261"/>
    </source>
</evidence>
<dbReference type="CDD" id="cd00325">
    <property type="entry name" value="chitinase_GH19"/>
    <property type="match status" value="1"/>
</dbReference>
<feature type="disulfide bond" evidence="10">
    <location>
        <begin position="88"/>
        <end position="137"/>
    </location>
</feature>
<dbReference type="OrthoDB" id="5985073at2759"/>
<feature type="domain" description="Chitin-binding type-1" evidence="13">
    <location>
        <begin position="24"/>
        <end position="59"/>
    </location>
</feature>
<evidence type="ECO:0000256" key="10">
    <source>
        <dbReference type="PIRSR" id="PIRSR001060-2"/>
    </source>
</evidence>
<feature type="disulfide bond" evidence="10 11">
    <location>
        <begin position="34"/>
        <end position="48"/>
    </location>
</feature>
<dbReference type="InterPro" id="IPR036861">
    <property type="entry name" value="Endochitinase-like_sf"/>
</dbReference>
<dbReference type="GO" id="GO:0016998">
    <property type="term" value="P:cell wall macromolecule catabolic process"/>
    <property type="evidence" value="ECO:0007669"/>
    <property type="project" value="InterPro"/>
</dbReference>
<dbReference type="GO" id="GO:0005975">
    <property type="term" value="P:carbohydrate metabolic process"/>
    <property type="evidence" value="ECO:0007669"/>
    <property type="project" value="InterPro"/>
</dbReference>
<keyword evidence="7" id="KW-0119">Carbohydrate metabolism</keyword>
<evidence type="ECO:0000256" key="8">
    <source>
        <dbReference type="ARBA" id="ARBA00023157"/>
    </source>
</evidence>
<evidence type="ECO:0000256" key="5">
    <source>
        <dbReference type="ARBA" id="ARBA00022669"/>
    </source>
</evidence>
<comment type="similarity">
    <text evidence="3">Belongs to the glycosyl hydrolase 19 family. Chitinase class I subfamily.</text>
</comment>
<evidence type="ECO:0000313" key="14">
    <source>
        <dbReference type="EMBL" id="EPS66639.1"/>
    </source>
</evidence>
<feature type="chain" id="PRO_5004549589" description="Chitin-binding type-1 domain-containing protein" evidence="12">
    <location>
        <begin position="25"/>
        <end position="271"/>
    </location>
</feature>
<comment type="function">
    <text evidence="1">Defense against chitin-containing fungal pathogens.</text>
</comment>
<dbReference type="Gene3D" id="1.10.530.10">
    <property type="match status" value="1"/>
</dbReference>
<dbReference type="Pfam" id="PF00187">
    <property type="entry name" value="Chitin_bind_1"/>
    <property type="match status" value="1"/>
</dbReference>
<keyword evidence="5 11" id="KW-0147">Chitin-binding</keyword>
<evidence type="ECO:0000256" key="12">
    <source>
        <dbReference type="SAM" id="SignalP"/>
    </source>
</evidence>
<name>S8CHZ4_9LAMI</name>
<dbReference type="InterPro" id="IPR016283">
    <property type="entry name" value="Glyco_hydro_19"/>
</dbReference>
<evidence type="ECO:0000256" key="1">
    <source>
        <dbReference type="ARBA" id="ARBA00003102"/>
    </source>
</evidence>
<dbReference type="FunFam" id="3.30.20.10:FF:000001">
    <property type="entry name" value="Endochitinase (Chitinase)"/>
    <property type="match status" value="1"/>
</dbReference>
<dbReference type="CDD" id="cd00035">
    <property type="entry name" value="ChtBD1"/>
    <property type="match status" value="1"/>
</dbReference>
<evidence type="ECO:0000313" key="15">
    <source>
        <dbReference type="Proteomes" id="UP000015453"/>
    </source>
</evidence>
<feature type="non-terminal residue" evidence="14">
    <location>
        <position position="1"/>
    </location>
</feature>
<evidence type="ECO:0000256" key="2">
    <source>
        <dbReference type="ARBA" id="ARBA00004116"/>
    </source>
</evidence>
<dbReference type="Gene3D" id="3.30.20.10">
    <property type="entry name" value="Endochitinase, domain 2"/>
    <property type="match status" value="1"/>
</dbReference>
<keyword evidence="15" id="KW-1185">Reference proteome</keyword>
<gene>
    <name evidence="14" type="ORF">M569_08138</name>
</gene>
<keyword evidence="4" id="KW-0926">Vacuole</keyword>
<dbReference type="InterPro" id="IPR000726">
    <property type="entry name" value="Glyco_hydro_19_cat"/>
</dbReference>
<keyword evidence="12" id="KW-0732">Signal</keyword>
<protein>
    <recommendedName>
        <fullName evidence="13">Chitin-binding type-1 domain-containing protein</fullName>
    </recommendedName>
</protein>
<feature type="disulfide bond" evidence="10">
    <location>
        <begin position="150"/>
        <end position="159"/>
    </location>
</feature>
<evidence type="ECO:0000256" key="6">
    <source>
        <dbReference type="ARBA" id="ARBA00022821"/>
    </source>
</evidence>
<feature type="signal peptide" evidence="12">
    <location>
        <begin position="1"/>
        <end position="24"/>
    </location>
</feature>
<organism evidence="14 15">
    <name type="scientific">Genlisea aurea</name>
    <dbReference type="NCBI Taxonomy" id="192259"/>
    <lineage>
        <taxon>Eukaryota</taxon>
        <taxon>Viridiplantae</taxon>
        <taxon>Streptophyta</taxon>
        <taxon>Embryophyta</taxon>
        <taxon>Tracheophyta</taxon>
        <taxon>Spermatophyta</taxon>
        <taxon>Magnoliopsida</taxon>
        <taxon>eudicotyledons</taxon>
        <taxon>Gunneridae</taxon>
        <taxon>Pentapetalae</taxon>
        <taxon>asterids</taxon>
        <taxon>lamiids</taxon>
        <taxon>Lamiales</taxon>
        <taxon>Lentibulariaceae</taxon>
        <taxon>Genlisea</taxon>
    </lineage>
</organism>
<dbReference type="PROSITE" id="PS00026">
    <property type="entry name" value="CHIT_BIND_I_1"/>
    <property type="match status" value="1"/>
</dbReference>
<dbReference type="SMART" id="SM00270">
    <property type="entry name" value="ChtBD1"/>
    <property type="match status" value="1"/>
</dbReference>
<keyword evidence="6" id="KW-0611">Plant defense</keyword>
<feature type="active site" description="Proton donor" evidence="9">
    <location>
        <position position="132"/>
    </location>
</feature>
<feature type="disulfide bond" evidence="10">
    <location>
        <begin position="239"/>
        <end position="271"/>
    </location>
</feature>
<evidence type="ECO:0000256" key="9">
    <source>
        <dbReference type="PIRSR" id="PIRSR001060-1"/>
    </source>
</evidence>
<dbReference type="PROSITE" id="PS50941">
    <property type="entry name" value="CHIT_BIND_I_2"/>
    <property type="match status" value="1"/>
</dbReference>
<dbReference type="GO" id="GO:0008061">
    <property type="term" value="F:chitin binding"/>
    <property type="evidence" value="ECO:0007669"/>
    <property type="project" value="UniProtKB-UniRule"/>
</dbReference>
<evidence type="ECO:0000256" key="7">
    <source>
        <dbReference type="ARBA" id="ARBA00023024"/>
    </source>
</evidence>
<dbReference type="PROSITE" id="PS00773">
    <property type="entry name" value="CHITINASE_19_1"/>
    <property type="match status" value="1"/>
</dbReference>
<comment type="caution">
    <text evidence="11">Lacks conserved residue(s) required for the propagation of feature annotation.</text>
</comment>
<evidence type="ECO:0000259" key="13">
    <source>
        <dbReference type="PROSITE" id="PS50941"/>
    </source>
</evidence>
<keyword evidence="7" id="KW-0146">Chitin degradation</keyword>
<dbReference type="GO" id="GO:0004568">
    <property type="term" value="F:chitinase activity"/>
    <property type="evidence" value="ECO:0007669"/>
    <property type="project" value="InterPro"/>
</dbReference>
<evidence type="ECO:0000256" key="4">
    <source>
        <dbReference type="ARBA" id="ARBA00022554"/>
    </source>
</evidence>
<keyword evidence="7" id="KW-0624">Polysaccharide degradation</keyword>
<comment type="subcellular location">
    <subcellularLocation>
        <location evidence="2">Vacuole</location>
    </subcellularLocation>
</comment>
<sequence length="271" mass="28384">EMKNISLFLLFAALLAAGNRQVSGQNCGCAAGYCCSQYGYCGTTAPYCGTNCRSGPCYSGGGSGGGGVSGIVSDGFFNGIINNAGGGCPGKGFYTRSAFLQAVGAYQGFGTTGSSDDAKREIAAFFANVAHETGSLCYTEESNGPSKNYCDRSFTQWPCNPNKGYYGRGPLQLSWNYNYGSAGQSIGFDGLNNPDIVAQDPVITWKTALWYWMNNCHGLITSGQGFGSTIRAINGAIECNGGNPATVTSRVNYYTSFCGQLGVDPGPNLRC</sequence>
<proteinExistence type="inferred from homology"/>
<dbReference type="InterPro" id="IPR001002">
    <property type="entry name" value="Chitin-bd_1"/>
</dbReference>
<dbReference type="PIRSF" id="PIRSF001060">
    <property type="entry name" value="Endochitinase"/>
    <property type="match status" value="1"/>
</dbReference>
<dbReference type="SUPFAM" id="SSF53955">
    <property type="entry name" value="Lysozyme-like"/>
    <property type="match status" value="1"/>
</dbReference>
<evidence type="ECO:0000256" key="3">
    <source>
        <dbReference type="ARBA" id="ARBA00009373"/>
    </source>
</evidence>
<dbReference type="PANTHER" id="PTHR22595:SF193">
    <property type="entry name" value="ENDOCHITINASE EP3"/>
    <property type="match status" value="1"/>
</dbReference>
<comment type="caution">
    <text evidence="14">The sequence shown here is derived from an EMBL/GenBank/DDBJ whole genome shotgun (WGS) entry which is preliminary data.</text>
</comment>
<accession>S8CHZ4</accession>
<dbReference type="GO" id="GO:0005773">
    <property type="term" value="C:vacuole"/>
    <property type="evidence" value="ECO:0007669"/>
    <property type="project" value="UniProtKB-SubCell"/>
</dbReference>
<dbReference type="InterPro" id="IPR023346">
    <property type="entry name" value="Lysozyme-like_dom_sf"/>
</dbReference>
<dbReference type="PANTHER" id="PTHR22595">
    <property type="entry name" value="CHITINASE-RELATED"/>
    <property type="match status" value="1"/>
</dbReference>
<dbReference type="GO" id="GO:0006032">
    <property type="term" value="P:chitin catabolic process"/>
    <property type="evidence" value="ECO:0007669"/>
    <property type="project" value="UniProtKB-KW"/>
</dbReference>
<keyword evidence="8 10" id="KW-1015">Disulfide bond</keyword>
<dbReference type="EMBL" id="AUSU01003569">
    <property type="protein sequence ID" value="EPS66639.1"/>
    <property type="molecule type" value="Genomic_DNA"/>
</dbReference>
<dbReference type="PRINTS" id="PR00451">
    <property type="entry name" value="CHITINBINDNG"/>
</dbReference>
<dbReference type="GO" id="GO:0006952">
    <property type="term" value="P:defense response"/>
    <property type="evidence" value="ECO:0007669"/>
    <property type="project" value="UniProtKB-KW"/>
</dbReference>
<dbReference type="Pfam" id="PF00182">
    <property type="entry name" value="Glyco_hydro_19"/>
    <property type="match status" value="1"/>
</dbReference>
<dbReference type="SUPFAM" id="SSF57016">
    <property type="entry name" value="Plant lectins/antimicrobial peptides"/>
    <property type="match status" value="1"/>
</dbReference>